<evidence type="ECO:0000256" key="6">
    <source>
        <dbReference type="SAM" id="Coils"/>
    </source>
</evidence>
<accession>A0AAE1U1Z6</accession>
<organism evidence="9 10">
    <name type="scientific">Petrolisthes manimaculis</name>
    <dbReference type="NCBI Taxonomy" id="1843537"/>
    <lineage>
        <taxon>Eukaryota</taxon>
        <taxon>Metazoa</taxon>
        <taxon>Ecdysozoa</taxon>
        <taxon>Arthropoda</taxon>
        <taxon>Crustacea</taxon>
        <taxon>Multicrustacea</taxon>
        <taxon>Malacostraca</taxon>
        <taxon>Eumalacostraca</taxon>
        <taxon>Eucarida</taxon>
        <taxon>Decapoda</taxon>
        <taxon>Pleocyemata</taxon>
        <taxon>Anomura</taxon>
        <taxon>Galatheoidea</taxon>
        <taxon>Porcellanidae</taxon>
        <taxon>Petrolisthes</taxon>
    </lineage>
</organism>
<dbReference type="GO" id="GO:0000281">
    <property type="term" value="P:mitotic cytokinesis"/>
    <property type="evidence" value="ECO:0007669"/>
    <property type="project" value="InterPro"/>
</dbReference>
<keyword evidence="2" id="KW-0479">Metal-binding</keyword>
<dbReference type="InterPro" id="IPR013083">
    <property type="entry name" value="Znf_RING/FYVE/PHD"/>
</dbReference>
<feature type="region of interest" description="Disordered" evidence="7">
    <location>
        <begin position="2860"/>
        <end position="2888"/>
    </location>
</feature>
<feature type="compositionally biased region" description="Polar residues" evidence="7">
    <location>
        <begin position="592"/>
        <end position="606"/>
    </location>
</feature>
<dbReference type="PANTHER" id="PTHR46591:SF1">
    <property type="entry name" value="ZINC FINGER FYVE DOMAIN-CONTAINING PROTEIN 26"/>
    <property type="match status" value="1"/>
</dbReference>
<feature type="region of interest" description="Disordered" evidence="7">
    <location>
        <begin position="906"/>
        <end position="935"/>
    </location>
</feature>
<proteinExistence type="predicted"/>
<keyword evidence="3 5" id="KW-0863">Zinc-finger</keyword>
<dbReference type="PROSITE" id="PS50178">
    <property type="entry name" value="ZF_FYVE"/>
    <property type="match status" value="1"/>
</dbReference>
<feature type="region of interest" description="Disordered" evidence="7">
    <location>
        <begin position="3076"/>
        <end position="3106"/>
    </location>
</feature>
<evidence type="ECO:0000259" key="8">
    <source>
        <dbReference type="PROSITE" id="PS50178"/>
    </source>
</evidence>
<feature type="compositionally biased region" description="Basic and acidic residues" evidence="7">
    <location>
        <begin position="82"/>
        <end position="92"/>
    </location>
</feature>
<evidence type="ECO:0000256" key="4">
    <source>
        <dbReference type="ARBA" id="ARBA00022833"/>
    </source>
</evidence>
<feature type="region of interest" description="Disordered" evidence="7">
    <location>
        <begin position="1642"/>
        <end position="1661"/>
    </location>
</feature>
<feature type="compositionally biased region" description="Acidic residues" evidence="7">
    <location>
        <begin position="545"/>
        <end position="556"/>
    </location>
</feature>
<dbReference type="Proteomes" id="UP001292094">
    <property type="component" value="Unassembled WGS sequence"/>
</dbReference>
<evidence type="ECO:0000256" key="3">
    <source>
        <dbReference type="ARBA" id="ARBA00022771"/>
    </source>
</evidence>
<sequence>MTNKTQHNYNPLLRFLFKNEVQISLELEGFLNQSEKYQRTLSLEAVMALKEKLASHPQEAVYVCHQLLEVGRKVTTKSHHNPHSDKKNEQDGRQGSSGGLDGKAEKPDTTTHHQQGILTLKKILVECLDQCMRRVENLDEKLHREEEEYSSLLKRQQKAYSPMRSSMGKVKQQNIDSAEASKFKERMMITKARKMKNETLFYKLLSLSSDAEVNALCELFPRILKFCYENKLFDFGKVHYSLLSSSKESLQVFCERETEYLLKNFKSKADSGQSLIPFKLPDTREMYHQCVRSPEHILELFYKGLINNDSQSMVEIERDEDHKWLVPFWPLLFLHILTSSQEVIEVTNVNDMQKKHQATMDPALIDVCHTLSRDMSLVHWCLARGCRVLPPSLLQVVRNHTPLYVIHKFLPLHTLVPSEVQQVLQEHCLARDTSSSLFTSSKSTYTAFQILYLIFEVIGAGMTLDNISYGWQARKRSHHCIPGSACTNSFQDRQTHTQLYKQNIADKLILVQNLLDTLQPLKYRLEILEDIYSLLFVQHSDISDEEHSESGSEEGNMEQSFLSQTTDPDSLVSTQISVVQLKPSAPKKSHQNKSSNTSPLEQSGQVNKGKEISLSEYVVLDDRGCEERHSSNEPSAMSSKSVDNDSDNAKANANRNRDLKNPGSHISVRQRSGLSKATEHSTWEAKHRLSQSDGWTGNQHSSCNMSGKSTTSSVSELPRTGYLINTLAAWDIMLLLRDSLLAFTSESFKQNAADGGSTRQSLQRSVGHLSRSVNEGLWRLQVIVPGSHTFATPDMFDDFLDGSLLSNAPHSVAYEDASEDPPPTDTGGIVTVGKKKISRTQESQQPRETSMEHKSVINYLFAPTSSLISLSLANSNVSRTEQIFHTYKVSDTTEKREAHLAVQLSQLRPKLSTGRQKQGRPRESRVSSTSQGPLHNLGLLAREGTAQVGATNLIHDLVTSSPPPVPQGIPEAVLETGCPIMASFLTPQALVLTDLSLTADVTETTATYLNEQALQRQTIHNSGHEKHSEKCLGIPGYIPLLKGLGSMCNTIAEMRHTRVANTTDDTSGGNLYLSFSNQVATPFSLLISSLPLQETEMKSYITGWSRVLQNIFSVQKALALSDDEENEIRPTCTDKAPINLQKTHVQWCYKALLQTLSVEAPYLYYSTDNKEKQKGQLLGAFVRSFYQYLQLLAAMVIQHTNRHFLDTPSSYFTLLTQRPVHILGSLMFQQNVDPTKLEPIASKMRLNLTPMILQYCCPKFEVMREEIHRGSATSDREPTLSSLGCQVMQETVILNAGKMTCQQGVYGEVVVRDILTTLLSGLRETVQPVTLSTRTNLKAMILSDTNASTALASEDVQTSLKDTTLLAAVDFKKMPQGNETAMFFVNLANLMYIHAGILNHVLYVGTKGSGEPGGIFSRYQLERIFAMKRIGYVVGELGFLSLYDILYTLLPLQNPLSSILIQNDSEHKISLCESELMSTDLIFKEKNEIEKIKESIKSVPSQVNFCVSRGNLVSPSVQVLYTDRMMEQIEKAVQEHNRFFLLIQESPKEGKKSASHIQSSRKGNQYSITTTRTVLDHLAVHTHGLAGDIHSIVNNMPEDVTNTLHRLKSELSSNTQLNIDVLDRYEEKGIVLEFIESFEERTIAESEDENSSEVDEGREQPPELCAKVPQLVLEYLRRQCPLLAFIVQVFHNKGNSKTVGQAGNDSKADDNIEEDYMDSWLNLLYPPAMGVKPPMEATRTFATVRNLVNLTRPQALADLHQGNRVASALSGTPDISMVWALADQLLGSGAVTRNLTTGQLAPRAVSLVTVIQALPPLTTHIHPELLLLLDHLLAFLVTTTPTTATPPPWTYARQVSDSSLRYILVHEYHRGWPVEASVELLTLLAHDPDLTTSRQDIASRRANLISLYNKIVLVDSEFSGCWQDVEKMSNECPSQLLHHLIHKKQFNLSIQWSEYHHTNADLRQLVDQSYLMDVLDRTSPDFEAARKAINSLAMWDIAPVVGELLHRISCSPTRRFLIEEFVKREFSKPQEPGVGTGLECQNLEKVEESMHKPVVSPSSDAPLINVRNLLQEMMGLILLEDVAPPSSDRFQLSHLVTAPQLIIEQWLMNVRLDAVERAVKALGPYLDMVDAVTLPKDTRRTEDGKQQHAFLSWCAINQLCEVYAAKALDTSGVQLTLKPQPASTKPARKFMMPSETPQKDDWVPDAEVRQCPVCEVAIFSIFCRRHHCRRCGRVVCGRCSQHRLPVQGYDNLPVRVCRDCHQQTKEINLNTYIQVRPLRDSTFETVSVGSAEESSTHGGTSWTSDSEGGWYLSTDTHHNDIIRNEFCFDYAPSLSLCLAVLALHRNKRDAALCIIKLSHHLFLLIASSLKLQNPNVDFTFVLSIIQTLLTSAKLRFGNVGESQGVGLCEYYTQWVDLLLLLLKSNCSNIISQDAVENMLHIGELRLKNLIEEEEMQPTLERCMRQEFAYMRRLRDTLVKKHMWGLALDISTKAGLETNGVWGAWAMASLKAGDFPGARERFSRVLERPSDKNLPCKSSLLPEVIKYLETNPFKVNQEVLDKAQRTRANVMMTNNPCVSHSQALVVLHTLNSLHKVAEGSLTLQDTGYQRSSLLSQRGKRMNSCRLEPLFQVECKYYLSLYGSHAMTLRYFMRHRLLQESIEYLLAEDIKVEVFMEEVLVPCLRCGQIGNMITCFSSCDPHMIRCRKLMFGACRWLERQGWWHSLLALQEALGDKIRAAMTLLRMYTILASSYSTLVSRSDLLATAISHLQAYLDEQALSTSPTSRRRSPLILDMSPWQVNQTINLLSLQADVSKFLAENEAKGSDLWMLLQALENMDVGKENVSVGEEISGVPVENVKVRRGASGQRRKTSGSKRESSDPRMENQLPTLLSSDKNRLKVAILVVCGGYDLAGGLSLAYRIVERTKMKVGRLVTVSCRVLGERGSLEQVEAVVRGVQEWEMVTPEICDAALRPIFLAISTSATHNTQLDSLAKLLSSVHTKLEMYLECGRLRSAYLVAVHSGGHQDVQRVKAAADSSGQAHVAAMCSKWLRNYHAGSGHSTPTDDIISRSPSDNTVARIRQHNSRQRSSTNTRQKYPYSHQQSNVFH</sequence>
<feature type="compositionally biased region" description="Basic and acidic residues" evidence="7">
    <location>
        <begin position="102"/>
        <end position="111"/>
    </location>
</feature>
<protein>
    <recommendedName>
        <fullName evidence="8">FYVE-type domain-containing protein</fullName>
    </recommendedName>
</protein>
<name>A0AAE1U1Z6_9EUCA</name>
<dbReference type="GO" id="GO:0030496">
    <property type="term" value="C:midbody"/>
    <property type="evidence" value="ECO:0007669"/>
    <property type="project" value="TreeGrafter"/>
</dbReference>
<feature type="compositionally biased region" description="Acidic residues" evidence="7">
    <location>
        <begin position="1645"/>
        <end position="1654"/>
    </location>
</feature>
<comment type="caution">
    <text evidence="9">The sequence shown here is derived from an EMBL/GenBank/DDBJ whole genome shotgun (WGS) entry which is preliminary data.</text>
</comment>
<dbReference type="GO" id="GO:0032266">
    <property type="term" value="F:phosphatidylinositol-3-phosphate binding"/>
    <property type="evidence" value="ECO:0007669"/>
    <property type="project" value="InterPro"/>
</dbReference>
<dbReference type="Pfam" id="PF25569">
    <property type="entry name" value="TPR_ZFYVE26"/>
    <property type="match status" value="1"/>
</dbReference>
<feature type="region of interest" description="Disordered" evidence="7">
    <location>
        <begin position="545"/>
        <end position="568"/>
    </location>
</feature>
<dbReference type="SUPFAM" id="SSF57903">
    <property type="entry name" value="FYVE/PHD zinc finger"/>
    <property type="match status" value="1"/>
</dbReference>
<dbReference type="GO" id="GO:0005765">
    <property type="term" value="C:lysosomal membrane"/>
    <property type="evidence" value="ECO:0007669"/>
    <property type="project" value="TreeGrafter"/>
</dbReference>
<feature type="compositionally biased region" description="Basic and acidic residues" evidence="7">
    <location>
        <begin position="677"/>
        <end position="687"/>
    </location>
</feature>
<dbReference type="Pfam" id="PF01363">
    <property type="entry name" value="FYVE"/>
    <property type="match status" value="1"/>
</dbReference>
<dbReference type="InterPro" id="IPR017455">
    <property type="entry name" value="Znf_FYVE-rel"/>
</dbReference>
<dbReference type="PANTHER" id="PTHR46591">
    <property type="entry name" value="ZINC FINGER FYVE DOMAIN-CONTAINING PROTEIN 26"/>
    <property type="match status" value="1"/>
</dbReference>
<keyword evidence="4" id="KW-0862">Zinc</keyword>
<keyword evidence="10" id="KW-1185">Reference proteome</keyword>
<dbReference type="GO" id="GO:0000724">
    <property type="term" value="P:double-strand break repair via homologous recombination"/>
    <property type="evidence" value="ECO:0007669"/>
    <property type="project" value="InterPro"/>
</dbReference>
<dbReference type="GO" id="GO:0005813">
    <property type="term" value="C:centrosome"/>
    <property type="evidence" value="ECO:0007669"/>
    <property type="project" value="TreeGrafter"/>
</dbReference>
<feature type="domain" description="FYVE-type" evidence="8">
    <location>
        <begin position="2205"/>
        <end position="2265"/>
    </location>
</feature>
<dbReference type="SMART" id="SM00064">
    <property type="entry name" value="FYVE"/>
    <property type="match status" value="1"/>
</dbReference>
<dbReference type="InterPro" id="IPR011011">
    <property type="entry name" value="Znf_FYVE_PHD"/>
</dbReference>
<dbReference type="EMBL" id="JAWZYT010002262">
    <property type="protein sequence ID" value="KAK4305526.1"/>
    <property type="molecule type" value="Genomic_DNA"/>
</dbReference>
<keyword evidence="1" id="KW-0597">Phosphoprotein</keyword>
<reference evidence="9" key="1">
    <citation type="submission" date="2023-11" db="EMBL/GenBank/DDBJ databases">
        <title>Genome assemblies of two species of porcelain crab, Petrolisthes cinctipes and Petrolisthes manimaculis (Anomura: Porcellanidae).</title>
        <authorList>
            <person name="Angst P."/>
        </authorList>
    </citation>
    <scope>NUCLEOTIDE SEQUENCE</scope>
    <source>
        <strain evidence="9">PB745_02</strain>
        <tissue evidence="9">Gill</tissue>
    </source>
</reference>
<dbReference type="InterPro" id="IPR057946">
    <property type="entry name" value="TPR_ZFYVE26"/>
</dbReference>
<dbReference type="InterPro" id="IPR028730">
    <property type="entry name" value="ZFYVE26"/>
</dbReference>
<feature type="compositionally biased region" description="Basic and acidic residues" evidence="7">
    <location>
        <begin position="2873"/>
        <end position="2882"/>
    </location>
</feature>
<feature type="region of interest" description="Disordered" evidence="7">
    <location>
        <begin position="582"/>
        <end position="609"/>
    </location>
</feature>
<feature type="compositionally biased region" description="Polar residues" evidence="7">
    <location>
        <begin position="632"/>
        <end position="641"/>
    </location>
</feature>
<evidence type="ECO:0000256" key="1">
    <source>
        <dbReference type="ARBA" id="ARBA00022553"/>
    </source>
</evidence>
<dbReference type="GO" id="GO:0032465">
    <property type="term" value="P:regulation of cytokinesis"/>
    <property type="evidence" value="ECO:0007669"/>
    <property type="project" value="TreeGrafter"/>
</dbReference>
<feature type="region of interest" description="Disordered" evidence="7">
    <location>
        <begin position="75"/>
        <end position="115"/>
    </location>
</feature>
<keyword evidence="6" id="KW-0175">Coiled coil</keyword>
<dbReference type="Gene3D" id="3.30.40.10">
    <property type="entry name" value="Zinc/RING finger domain, C3HC4 (zinc finger)"/>
    <property type="match status" value="1"/>
</dbReference>
<feature type="compositionally biased region" description="Polar residues" evidence="7">
    <location>
        <begin position="557"/>
        <end position="568"/>
    </location>
</feature>
<feature type="compositionally biased region" description="Polar residues" evidence="7">
    <location>
        <begin position="3085"/>
        <end position="3106"/>
    </location>
</feature>
<feature type="region of interest" description="Disordered" evidence="7">
    <location>
        <begin position="624"/>
        <end position="715"/>
    </location>
</feature>
<evidence type="ECO:0000256" key="5">
    <source>
        <dbReference type="PROSITE-ProRule" id="PRU00091"/>
    </source>
</evidence>
<dbReference type="GO" id="GO:0008270">
    <property type="term" value="F:zinc ion binding"/>
    <property type="evidence" value="ECO:0007669"/>
    <property type="project" value="UniProtKB-KW"/>
</dbReference>
<dbReference type="InterPro" id="IPR000306">
    <property type="entry name" value="Znf_FYVE"/>
</dbReference>
<evidence type="ECO:0000256" key="2">
    <source>
        <dbReference type="ARBA" id="ARBA00022723"/>
    </source>
</evidence>
<feature type="compositionally biased region" description="Polar residues" evidence="7">
    <location>
        <begin position="691"/>
        <end position="715"/>
    </location>
</feature>
<feature type="coiled-coil region" evidence="6">
    <location>
        <begin position="128"/>
        <end position="155"/>
    </location>
</feature>
<evidence type="ECO:0000256" key="7">
    <source>
        <dbReference type="SAM" id="MobiDB-lite"/>
    </source>
</evidence>
<evidence type="ECO:0000313" key="9">
    <source>
        <dbReference type="EMBL" id="KAK4305526.1"/>
    </source>
</evidence>
<gene>
    <name evidence="9" type="ORF">Pmani_022587</name>
</gene>
<evidence type="ECO:0000313" key="10">
    <source>
        <dbReference type="Proteomes" id="UP001292094"/>
    </source>
</evidence>